<dbReference type="InterPro" id="IPR011990">
    <property type="entry name" value="TPR-like_helical_dom_sf"/>
</dbReference>
<feature type="region of interest" description="Disordered" evidence="1">
    <location>
        <begin position="593"/>
        <end position="614"/>
    </location>
</feature>
<dbReference type="STRING" id="542762.A0A4S4DX93"/>
<accession>A0A4S4DX93</accession>
<feature type="region of interest" description="Disordered" evidence="1">
    <location>
        <begin position="962"/>
        <end position="982"/>
    </location>
</feature>
<feature type="compositionally biased region" description="Low complexity" evidence="1">
    <location>
        <begin position="907"/>
        <end position="916"/>
    </location>
</feature>
<keyword evidence="3" id="KW-1185">Reference proteome</keyword>
<proteinExistence type="predicted"/>
<dbReference type="SUPFAM" id="SSF48452">
    <property type="entry name" value="TPR-like"/>
    <property type="match status" value="1"/>
</dbReference>
<dbReference type="EMBL" id="SDRB02010142">
    <property type="protein sequence ID" value="THG07276.1"/>
    <property type="molecule type" value="Genomic_DNA"/>
</dbReference>
<feature type="region of interest" description="Disordered" evidence="1">
    <location>
        <begin position="1004"/>
        <end position="1034"/>
    </location>
</feature>
<gene>
    <name evidence="2" type="ORF">TEA_001866</name>
</gene>
<evidence type="ECO:0000313" key="3">
    <source>
        <dbReference type="Proteomes" id="UP000306102"/>
    </source>
</evidence>
<feature type="compositionally biased region" description="Low complexity" evidence="1">
    <location>
        <begin position="881"/>
        <end position="900"/>
    </location>
</feature>
<organism evidence="2 3">
    <name type="scientific">Camellia sinensis var. sinensis</name>
    <name type="common">China tea</name>
    <dbReference type="NCBI Taxonomy" id="542762"/>
    <lineage>
        <taxon>Eukaryota</taxon>
        <taxon>Viridiplantae</taxon>
        <taxon>Streptophyta</taxon>
        <taxon>Embryophyta</taxon>
        <taxon>Tracheophyta</taxon>
        <taxon>Spermatophyta</taxon>
        <taxon>Magnoliopsida</taxon>
        <taxon>eudicotyledons</taxon>
        <taxon>Gunneridae</taxon>
        <taxon>Pentapetalae</taxon>
        <taxon>asterids</taxon>
        <taxon>Ericales</taxon>
        <taxon>Theaceae</taxon>
        <taxon>Camellia</taxon>
    </lineage>
</organism>
<feature type="region of interest" description="Disordered" evidence="1">
    <location>
        <begin position="252"/>
        <end position="286"/>
    </location>
</feature>
<comment type="caution">
    <text evidence="2">The sequence shown here is derived from an EMBL/GenBank/DDBJ whole genome shotgun (WGS) entry which is preliminary data.</text>
</comment>
<dbReference type="AlphaFoldDB" id="A0A4S4DX93"/>
<feature type="compositionally biased region" description="Basic and acidic residues" evidence="1">
    <location>
        <begin position="260"/>
        <end position="286"/>
    </location>
</feature>
<dbReference type="Proteomes" id="UP000306102">
    <property type="component" value="Unassembled WGS sequence"/>
</dbReference>
<protein>
    <submittedName>
        <fullName evidence="2">Uncharacterized protein</fullName>
    </submittedName>
</protein>
<evidence type="ECO:0000313" key="2">
    <source>
        <dbReference type="EMBL" id="THG07276.1"/>
    </source>
</evidence>
<sequence>MGSQTCIRGWGWDCLVVPIAGLGRGQVGLPPQLWLGITAAGVEVCFAAAVPSKECCYVDKVIHQYVSVNPVKNLKRQHVLKCDMDTRTELEESRVEKKDSCSRSHLMGLKVVFRLNVDCLSAGGSKLSSRHEDELLNEILGSDRKELAFSGELSTSNVISKLERDTSSSSCSNIQDVATNDDEGEERPKSLSVGESSPEELRQHALEEKNKYKILKAEGKSEEALKAFKRGKELERQAGALELLLRKNRKRALSTSNTTDIHKISDENTCSGRKDNLAPQKSKEKDNLADELKELGWSDMDLHAADKKPSNMSLEGELSTLLREVSQKSNTGKVSHGIDKTQVIAHKKKALALKRDGKLAEAKEELKRAKVLEKQLEEEEFLAEAEDSDDELSALIRSIDSDKQDDLLVAHEPNAGFNFDHLMGITDDLGVDSNFEVTDNDMDDPEIAAALTSLGWTEEANHFEDIQPKLVPMDREALSNEIQSLKREALNQKRAGNSAEAMELLKKARVLEKDLDSFVTQGTDTMPYKADDRNVNEMDKVALKLAPKSRLMIQKELLGLKKRALALRREGKLDEADEELRKGKVLEQQLEEMDSASNMKATPVIGSKKNPDDVAVPDLGDEGEAEDVTDQDLHDPTYLSLLSNLGWKDEDDKTDIFPPKPAKQNGSPMQIIDSPVTQSASSILIGVSRRSKGEIQRELLGLKRKALTLRRQGQTEEADEVLEMAKVLEAQLAEMEMPKIEAQSEINKRVENESISSLHKIAVEEDARGVSKEDPQEKSSEQITSISVHPDRLVTEDLGRNVKITHEKREEMVVQNKKPHIDESDSVGATASQNDQSSVRQEILVLKRKAVALKREGKLAEAREELRQAKLLEKSLEDNNSHPSTSSSDVSSSTSNVTSVEQKQHHSSSNLASKPLSSRDRFKLQQESLSHKRLAMKLRREGRMEEAEAEFELAKALEAQLEESGANDSVKSSVGGAKPVDDVGVEDFLDPQLLSALKAIGLEDASTTSQSPEKPEPVKSVSVSGKVENSGRERIQLEEQIKAEKVKAVHLKRSGKQAEALDALRRAKVLEKKLNSLASKFAWVSGLGWESGFGKVKEKRDVGIGQAKGNE</sequence>
<feature type="region of interest" description="Disordered" evidence="1">
    <location>
        <begin position="871"/>
        <end position="934"/>
    </location>
</feature>
<feature type="compositionally biased region" description="Basic and acidic residues" evidence="1">
    <location>
        <begin position="765"/>
        <end position="780"/>
    </location>
</feature>
<reference evidence="2 3" key="1">
    <citation type="journal article" date="2018" name="Proc. Natl. Acad. Sci. U.S.A.">
        <title>Draft genome sequence of Camellia sinensis var. sinensis provides insights into the evolution of the tea genome and tea quality.</title>
        <authorList>
            <person name="Wei C."/>
            <person name="Yang H."/>
            <person name="Wang S."/>
            <person name="Zhao J."/>
            <person name="Liu C."/>
            <person name="Gao L."/>
            <person name="Xia E."/>
            <person name="Lu Y."/>
            <person name="Tai Y."/>
            <person name="She G."/>
            <person name="Sun J."/>
            <person name="Cao H."/>
            <person name="Tong W."/>
            <person name="Gao Q."/>
            <person name="Li Y."/>
            <person name="Deng W."/>
            <person name="Jiang X."/>
            <person name="Wang W."/>
            <person name="Chen Q."/>
            <person name="Zhang S."/>
            <person name="Li H."/>
            <person name="Wu J."/>
            <person name="Wang P."/>
            <person name="Li P."/>
            <person name="Shi C."/>
            <person name="Zheng F."/>
            <person name="Jian J."/>
            <person name="Huang B."/>
            <person name="Shan D."/>
            <person name="Shi M."/>
            <person name="Fang C."/>
            <person name="Yue Y."/>
            <person name="Li F."/>
            <person name="Li D."/>
            <person name="Wei S."/>
            <person name="Han B."/>
            <person name="Jiang C."/>
            <person name="Yin Y."/>
            <person name="Xia T."/>
            <person name="Zhang Z."/>
            <person name="Bennetzen J.L."/>
            <person name="Zhao S."/>
            <person name="Wan X."/>
        </authorList>
    </citation>
    <scope>NUCLEOTIDE SEQUENCE [LARGE SCALE GENOMIC DNA]</scope>
    <source>
        <strain evidence="3">cv. Shuchazao</strain>
        <tissue evidence="2">Leaf</tissue>
    </source>
</reference>
<feature type="region of interest" description="Disordered" evidence="1">
    <location>
        <begin position="765"/>
        <end position="792"/>
    </location>
</feature>
<name>A0A4S4DX93_CAMSN</name>
<feature type="region of interest" description="Disordered" evidence="1">
    <location>
        <begin position="168"/>
        <end position="201"/>
    </location>
</feature>
<feature type="compositionally biased region" description="Polar residues" evidence="1">
    <location>
        <begin position="168"/>
        <end position="178"/>
    </location>
</feature>
<feature type="region of interest" description="Disordered" evidence="1">
    <location>
        <begin position="808"/>
        <end position="839"/>
    </location>
</feature>
<feature type="compositionally biased region" description="Basic and acidic residues" evidence="1">
    <location>
        <begin position="871"/>
        <end position="880"/>
    </location>
</feature>
<dbReference type="PANTHER" id="PTHR47553">
    <property type="entry name" value="MYOSIN-11"/>
    <property type="match status" value="1"/>
</dbReference>
<dbReference type="SMART" id="SM00028">
    <property type="entry name" value="TPR"/>
    <property type="match status" value="8"/>
</dbReference>
<dbReference type="PANTHER" id="PTHR47553:SF1">
    <property type="entry name" value="RING_FYVE_PHD ZINC FINGER SUPERFAMILY PROTEIN"/>
    <property type="match status" value="1"/>
</dbReference>
<feature type="compositionally biased region" description="Polar residues" evidence="1">
    <location>
        <begin position="827"/>
        <end position="839"/>
    </location>
</feature>
<dbReference type="InterPro" id="IPR019734">
    <property type="entry name" value="TPR_rpt"/>
</dbReference>
<evidence type="ECO:0000256" key="1">
    <source>
        <dbReference type="SAM" id="MobiDB-lite"/>
    </source>
</evidence>